<dbReference type="CDD" id="cd02966">
    <property type="entry name" value="TlpA_like_family"/>
    <property type="match status" value="1"/>
</dbReference>
<reference evidence="6 7" key="1">
    <citation type="submission" date="2016-05" db="EMBL/GenBank/DDBJ databases">
        <title>Genome sequencing reveals origins of a unique bacterial endosymbiosis in the earliest lineages of terrestrial Fungi.</title>
        <authorList>
            <consortium name="DOE Joint Genome Institute"/>
            <person name="Uehling J."/>
            <person name="Gryganskyi A."/>
            <person name="Hameed K."/>
            <person name="Tschaplinski T."/>
            <person name="Misztal P."/>
            <person name="Wu S."/>
            <person name="Desiro A."/>
            <person name="Vande Pol N."/>
            <person name="Du Z.-Y."/>
            <person name="Zienkiewicz A."/>
            <person name="Zienkiewicz K."/>
            <person name="Morin E."/>
            <person name="Tisserant E."/>
            <person name="Splivallo R."/>
            <person name="Hainaut M."/>
            <person name="Henrissat B."/>
            <person name="Ohm R."/>
            <person name="Kuo A."/>
            <person name="Yan J."/>
            <person name="Lipzen A."/>
            <person name="Nolan M."/>
            <person name="Labutti K."/>
            <person name="Barry K."/>
            <person name="Goldstein A."/>
            <person name="Labbe J."/>
            <person name="Schadt C."/>
            <person name="Tuskan G."/>
            <person name="Grigoriev I."/>
            <person name="Martin F."/>
            <person name="Vilgalys R."/>
            <person name="Bonito G."/>
        </authorList>
    </citation>
    <scope>NUCLEOTIDE SEQUENCE [LARGE SCALE GENOMIC DNA]</scope>
    <source>
        <strain evidence="6 7">AG-77</strain>
    </source>
</reference>
<protein>
    <recommendedName>
        <fullName evidence="5">Thioredoxin domain-containing protein</fullName>
    </recommendedName>
</protein>
<dbReference type="PANTHER" id="PTHR42852">
    <property type="entry name" value="THIOL:DISULFIDE INTERCHANGE PROTEIN DSBE"/>
    <property type="match status" value="1"/>
</dbReference>
<dbReference type="PANTHER" id="PTHR42852:SF6">
    <property type="entry name" value="THIOL:DISULFIDE INTERCHANGE PROTEIN DSBE"/>
    <property type="match status" value="1"/>
</dbReference>
<dbReference type="GO" id="GO:0016209">
    <property type="term" value="F:antioxidant activity"/>
    <property type="evidence" value="ECO:0007669"/>
    <property type="project" value="InterPro"/>
</dbReference>
<name>A0A197K7M8_9FUNG</name>
<dbReference type="EMBL" id="KV442020">
    <property type="protein sequence ID" value="OAQ33682.1"/>
    <property type="molecule type" value="Genomic_DNA"/>
</dbReference>
<dbReference type="GO" id="GO:0016491">
    <property type="term" value="F:oxidoreductase activity"/>
    <property type="evidence" value="ECO:0007669"/>
    <property type="project" value="InterPro"/>
</dbReference>
<evidence type="ECO:0000313" key="7">
    <source>
        <dbReference type="Proteomes" id="UP000078512"/>
    </source>
</evidence>
<organism evidence="6 7">
    <name type="scientific">Linnemannia elongata AG-77</name>
    <dbReference type="NCBI Taxonomy" id="1314771"/>
    <lineage>
        <taxon>Eukaryota</taxon>
        <taxon>Fungi</taxon>
        <taxon>Fungi incertae sedis</taxon>
        <taxon>Mucoromycota</taxon>
        <taxon>Mortierellomycotina</taxon>
        <taxon>Mortierellomycetes</taxon>
        <taxon>Mortierellales</taxon>
        <taxon>Mortierellaceae</taxon>
        <taxon>Linnemannia</taxon>
    </lineage>
</organism>
<comment type="subcellular location">
    <subcellularLocation>
        <location evidence="1">Cell envelope</location>
    </subcellularLocation>
</comment>
<proteinExistence type="predicted"/>
<keyword evidence="4" id="KW-0676">Redox-active center</keyword>
<feature type="domain" description="Thioredoxin" evidence="5">
    <location>
        <begin position="92"/>
        <end position="248"/>
    </location>
</feature>
<dbReference type="Pfam" id="PF00578">
    <property type="entry name" value="AhpC-TSA"/>
    <property type="match status" value="1"/>
</dbReference>
<dbReference type="GO" id="GO:0017004">
    <property type="term" value="P:cytochrome complex assembly"/>
    <property type="evidence" value="ECO:0007669"/>
    <property type="project" value="UniProtKB-KW"/>
</dbReference>
<keyword evidence="3" id="KW-1015">Disulfide bond</keyword>
<dbReference type="OrthoDB" id="2121326at2759"/>
<evidence type="ECO:0000259" key="5">
    <source>
        <dbReference type="PROSITE" id="PS51352"/>
    </source>
</evidence>
<dbReference type="SUPFAM" id="SSF52833">
    <property type="entry name" value="Thioredoxin-like"/>
    <property type="match status" value="1"/>
</dbReference>
<keyword evidence="2" id="KW-0201">Cytochrome c-type biogenesis</keyword>
<keyword evidence="7" id="KW-1185">Reference proteome</keyword>
<evidence type="ECO:0000256" key="2">
    <source>
        <dbReference type="ARBA" id="ARBA00022748"/>
    </source>
</evidence>
<dbReference type="InterPro" id="IPR050553">
    <property type="entry name" value="Thioredoxin_ResA/DsbE_sf"/>
</dbReference>
<dbReference type="Proteomes" id="UP000078512">
    <property type="component" value="Unassembled WGS sequence"/>
</dbReference>
<dbReference type="AlphaFoldDB" id="A0A197K7M8"/>
<evidence type="ECO:0000256" key="1">
    <source>
        <dbReference type="ARBA" id="ARBA00004196"/>
    </source>
</evidence>
<dbReference type="InterPro" id="IPR000866">
    <property type="entry name" value="AhpC/TSA"/>
</dbReference>
<dbReference type="InterPro" id="IPR036249">
    <property type="entry name" value="Thioredoxin-like_sf"/>
</dbReference>
<dbReference type="Gene3D" id="3.40.30.10">
    <property type="entry name" value="Glutaredoxin"/>
    <property type="match status" value="1"/>
</dbReference>
<dbReference type="PROSITE" id="PS51352">
    <property type="entry name" value="THIOREDOXIN_2"/>
    <property type="match status" value="1"/>
</dbReference>
<accession>A0A197K7M8</accession>
<evidence type="ECO:0000256" key="3">
    <source>
        <dbReference type="ARBA" id="ARBA00023157"/>
    </source>
</evidence>
<sequence length="251" mass="28521">MTPNPPLTDQETLLIEAYQRILNDPFEDKYEDRWQDEPFDKAIEEFKARALEIGFAEPLDILKRYRVESYDAVRQQHKKGPAMCFRPGWKSDLLGQLIDAVALVAKCHYVSGPKFTGEGRVVVLDFWASWCDPCVQSGPELSDLADEFEGRISVVGINNESIFGETNPGDVDKLNEFLDDHREGFRYTIYIDNDEGHAKETVYNPGGYRGIPCVILLVDGIVTYVGSPQENFRPVLEHTLNFVEAGARREE</sequence>
<dbReference type="InterPro" id="IPR013766">
    <property type="entry name" value="Thioredoxin_domain"/>
</dbReference>
<evidence type="ECO:0000313" key="6">
    <source>
        <dbReference type="EMBL" id="OAQ33682.1"/>
    </source>
</evidence>
<evidence type="ECO:0000256" key="4">
    <source>
        <dbReference type="ARBA" id="ARBA00023284"/>
    </source>
</evidence>
<gene>
    <name evidence="6" type="ORF">K457DRAFT_28878</name>
</gene>